<dbReference type="Pfam" id="PF00144">
    <property type="entry name" value="Beta-lactamase"/>
    <property type="match status" value="1"/>
</dbReference>
<dbReference type="Gene3D" id="3.40.710.10">
    <property type="entry name" value="DD-peptidase/beta-lactamase superfamily"/>
    <property type="match status" value="1"/>
</dbReference>
<proteinExistence type="predicted"/>
<feature type="chain" id="PRO_5011558497" evidence="1">
    <location>
        <begin position="22"/>
        <end position="367"/>
    </location>
</feature>
<dbReference type="InterPro" id="IPR001466">
    <property type="entry name" value="Beta-lactam-related"/>
</dbReference>
<reference evidence="3 4" key="1">
    <citation type="submission" date="2016-10" db="EMBL/GenBank/DDBJ databases">
        <authorList>
            <person name="de Groot N.N."/>
        </authorList>
    </citation>
    <scope>NUCLEOTIDE SEQUENCE [LARGE SCALE GENOMIC DNA]</scope>
    <source>
        <strain evidence="3 4">CPCC 202699</strain>
    </source>
</reference>
<dbReference type="GO" id="GO:0004180">
    <property type="term" value="F:carboxypeptidase activity"/>
    <property type="evidence" value="ECO:0007669"/>
    <property type="project" value="UniProtKB-KW"/>
</dbReference>
<feature type="signal peptide" evidence="1">
    <location>
        <begin position="1"/>
        <end position="21"/>
    </location>
</feature>
<gene>
    <name evidence="3" type="ORF">SAMN05421504_103350</name>
</gene>
<dbReference type="InterPro" id="IPR012338">
    <property type="entry name" value="Beta-lactam/transpept-like"/>
</dbReference>
<feature type="domain" description="Beta-lactamase-related" evidence="2">
    <location>
        <begin position="35"/>
        <end position="345"/>
    </location>
</feature>
<keyword evidence="4" id="KW-1185">Reference proteome</keyword>
<name>A0A1H3DDG1_9PSEU</name>
<dbReference type="STRING" id="589385.SAMN05421504_103350"/>
<protein>
    <submittedName>
        <fullName evidence="3">D-alanyl-D-alanine carboxypeptidase</fullName>
    </submittedName>
</protein>
<dbReference type="RefSeq" id="WP_245757335.1">
    <property type="nucleotide sequence ID" value="NZ_FNON01000003.1"/>
</dbReference>
<keyword evidence="3" id="KW-0378">Hydrolase</keyword>
<dbReference type="EMBL" id="FNON01000003">
    <property type="protein sequence ID" value="SDX64493.1"/>
    <property type="molecule type" value="Genomic_DNA"/>
</dbReference>
<evidence type="ECO:0000256" key="1">
    <source>
        <dbReference type="SAM" id="SignalP"/>
    </source>
</evidence>
<accession>A0A1H3DDG1</accession>
<dbReference type="PANTHER" id="PTHR46825">
    <property type="entry name" value="D-ALANYL-D-ALANINE-CARBOXYPEPTIDASE/ENDOPEPTIDASE AMPH"/>
    <property type="match status" value="1"/>
</dbReference>
<dbReference type="PANTHER" id="PTHR46825:SF7">
    <property type="entry name" value="D-ALANYL-D-ALANINE CARBOXYPEPTIDASE"/>
    <property type="match status" value="1"/>
</dbReference>
<dbReference type="InterPro" id="IPR050491">
    <property type="entry name" value="AmpC-like"/>
</dbReference>
<evidence type="ECO:0000313" key="3">
    <source>
        <dbReference type="EMBL" id="SDX64493.1"/>
    </source>
</evidence>
<organism evidence="3 4">
    <name type="scientific">Amycolatopsis xylanica</name>
    <dbReference type="NCBI Taxonomy" id="589385"/>
    <lineage>
        <taxon>Bacteria</taxon>
        <taxon>Bacillati</taxon>
        <taxon>Actinomycetota</taxon>
        <taxon>Actinomycetes</taxon>
        <taxon>Pseudonocardiales</taxon>
        <taxon>Pseudonocardiaceae</taxon>
        <taxon>Amycolatopsis</taxon>
    </lineage>
</organism>
<keyword evidence="3" id="KW-0121">Carboxypeptidase</keyword>
<dbReference type="Proteomes" id="UP000199515">
    <property type="component" value="Unassembled WGS sequence"/>
</dbReference>
<keyword evidence="1" id="KW-0732">Signal</keyword>
<dbReference type="AlphaFoldDB" id="A0A1H3DDG1"/>
<dbReference type="SUPFAM" id="SSF56601">
    <property type="entry name" value="beta-lactamase/transpeptidase-like"/>
    <property type="match status" value="1"/>
</dbReference>
<evidence type="ECO:0000313" key="4">
    <source>
        <dbReference type="Proteomes" id="UP000199515"/>
    </source>
</evidence>
<keyword evidence="3" id="KW-0645">Protease</keyword>
<evidence type="ECO:0000259" key="2">
    <source>
        <dbReference type="Pfam" id="PF00144"/>
    </source>
</evidence>
<sequence length="367" mass="38944">MRKALIVAVAAMFLTTGVAQASTSGLQRDLDAVRDSGAVGVQARVVSPGKESAGSSGTSVLGRNVPVSVDGHFRIGSDTKTFAATVLLQLVAQGRLSLDDSVEKWLPGLVRGNGYDGNLIKVRNLLQHTSGIYDYPHAVELEMATEAGFRKHRFKRMAPEKVVELSVAHPPVFAPGAKWEYSNVNYIIAGMIIEKVTGRSWRAEVRDRIIVPLGLRNTTLPGDFPFLPRPHAEGYTLTGTGAFRSTEVSLGWGGAAAEIVSTTKDLGAFWRALLGGKLLPPAQLAEMKTTVPLGPADAYGLGVIRHVTNCGVVTWFHNGGTPGFITGGAVTEDGRTSVITSLSNDGEIKAQGAAMTRLVDNAICRQG</sequence>